<dbReference type="eggNOG" id="COG4932">
    <property type="taxonomic scope" value="Bacteria"/>
</dbReference>
<dbReference type="InterPro" id="IPR013784">
    <property type="entry name" value="Carb-bd-like_fold"/>
</dbReference>
<dbReference type="SMART" id="SM00228">
    <property type="entry name" value="PDZ"/>
    <property type="match status" value="1"/>
</dbReference>
<evidence type="ECO:0000256" key="1">
    <source>
        <dbReference type="SAM" id="MobiDB-lite"/>
    </source>
</evidence>
<dbReference type="EMBL" id="ASRX01000068">
    <property type="protein sequence ID" value="EYF01957.1"/>
    <property type="molecule type" value="Genomic_DNA"/>
</dbReference>
<organism evidence="3 4">
    <name type="scientific">Chondromyces apiculatus DSM 436</name>
    <dbReference type="NCBI Taxonomy" id="1192034"/>
    <lineage>
        <taxon>Bacteria</taxon>
        <taxon>Pseudomonadati</taxon>
        <taxon>Myxococcota</taxon>
        <taxon>Polyangia</taxon>
        <taxon>Polyangiales</taxon>
        <taxon>Polyangiaceae</taxon>
        <taxon>Chondromyces</taxon>
    </lineage>
</organism>
<gene>
    <name evidence="3" type="ORF">CAP_7575</name>
</gene>
<keyword evidence="4" id="KW-1185">Reference proteome</keyword>
<reference evidence="3 4" key="1">
    <citation type="submission" date="2013-05" db="EMBL/GenBank/DDBJ databases">
        <title>Genome assembly of Chondromyces apiculatus DSM 436.</title>
        <authorList>
            <person name="Sharma G."/>
            <person name="Khatri I."/>
            <person name="Kaur C."/>
            <person name="Mayilraj S."/>
            <person name="Subramanian S."/>
        </authorList>
    </citation>
    <scope>NUCLEOTIDE SEQUENCE [LARGE SCALE GENOMIC DNA]</scope>
    <source>
        <strain evidence="3 4">DSM 436</strain>
    </source>
</reference>
<evidence type="ECO:0000313" key="4">
    <source>
        <dbReference type="Proteomes" id="UP000019678"/>
    </source>
</evidence>
<evidence type="ECO:0000259" key="2">
    <source>
        <dbReference type="PROSITE" id="PS50106"/>
    </source>
</evidence>
<proteinExistence type="predicted"/>
<dbReference type="STRING" id="1192034.CAP_7575"/>
<dbReference type="SUPFAM" id="SSF49452">
    <property type="entry name" value="Starch-binding domain-like"/>
    <property type="match status" value="5"/>
</dbReference>
<dbReference type="PROSITE" id="PS50106">
    <property type="entry name" value="PDZ"/>
    <property type="match status" value="1"/>
</dbReference>
<feature type="region of interest" description="Disordered" evidence="1">
    <location>
        <begin position="1007"/>
        <end position="1030"/>
    </location>
</feature>
<dbReference type="Gene3D" id="2.60.40.1120">
    <property type="entry name" value="Carboxypeptidase-like, regulatory domain"/>
    <property type="match status" value="6"/>
</dbReference>
<dbReference type="AlphaFoldDB" id="A0A017SYV9"/>
<dbReference type="InterPro" id="IPR008969">
    <property type="entry name" value="CarboxyPept-like_regulatory"/>
</dbReference>
<dbReference type="Pfam" id="PF13620">
    <property type="entry name" value="CarboxypepD_reg"/>
    <property type="match status" value="3"/>
</dbReference>
<sequence length="1030" mass="106738">MHVLFLVAQVVLGVMGGVYLFFRWRSPEAGLPSPAPSSNPNGSSPRFRATQARLLTPGSISGRITGPAGAPIAQATVCASPEAEMMMPSDAAPTCTSAAPDGTYRISPLHAARWTVFASARGYRPRGYVSPGPERERALSLGAGEARTGVDLTLIEGGVEVRGQIKDVGGGGIAEALVSFSTTFGALQGVAAARTDAEGAFVAWVDEGHYVARASAEEYADGWSVGEAPGPPIEIMLTPGSTLTGRVVEAGTDTPVAGARVEAGGDPMSGMVSGVTTSTDEEGRFRLQKLTPGRYKPSARASGGFGQVHSSILLGVGQSVGKVVIEVHAARNVAGRVVIEPSKAPCTGGLVALQSQTRIEGRQEPIGADGWARFEGLLPDTYRTVVICKQHGVTQDYPLLVLGEEDREDLEWPVRAGLTVQGKVVDRENRPMRAMVHANAAGLRTSAVPIGFGRSDEDGHFEIHGLSAGKHHVFAQVEGYPPSAEVEVEVEERTPEVTLTIDTGGSRIEGTLVDTQQRPVVGADISVMGGKVYEGRMTRSGTDGSFVLKAVKPGEYRITAAKEGIPLKAPGQQDEPPRAASQAAGPFGGAMMVPLGLPPPQGVPVTVKEGAVARVKLVVELQEGEIHGRVVDEGGAPVTDAFIHTMLDQEGGPSLPGASSPRARMGNWSPNPVLTDPDGAFTVGNLGQGKYTLRAYRKGGGDAFAEHVSAGQTVTLTIRKTGSIAGTFLERGARGAPPPAQFTLGVREGGMPTRQESFFQTGGAWTIDDLPEGTYQLDAVAPEGTASATVTIASGEQRTGVELVLTPRATIKGQIVSLDDGTPVAGARVSVMPSGYGSPLQVPGPPTTTDAAGRFELTQVTAGKVALMATFMMAPTPALSAYDPVMMPFEAQPGAALDLGVIPMAKRRLTLPSPPGDLGFMLAPPENPQAAMLAPILKVGTVRPDGPAAKGGLQVGDTIVSVDGHDVTGRWGYLYHSLTAVHAGTTVTLGLARGARVPIVAAELSGGLQMPPGLPPQPSPPSQAPSQPPP</sequence>
<dbReference type="InterPro" id="IPR001478">
    <property type="entry name" value="PDZ"/>
</dbReference>
<name>A0A017SYV9_9BACT</name>
<dbReference type="GO" id="GO:0030246">
    <property type="term" value="F:carbohydrate binding"/>
    <property type="evidence" value="ECO:0007669"/>
    <property type="project" value="InterPro"/>
</dbReference>
<evidence type="ECO:0000313" key="3">
    <source>
        <dbReference type="EMBL" id="EYF01957.1"/>
    </source>
</evidence>
<feature type="domain" description="PDZ" evidence="2">
    <location>
        <begin position="916"/>
        <end position="969"/>
    </location>
</feature>
<accession>A0A017SYV9</accession>
<comment type="caution">
    <text evidence="3">The sequence shown here is derived from an EMBL/GenBank/DDBJ whole genome shotgun (WGS) entry which is preliminary data.</text>
</comment>
<dbReference type="Proteomes" id="UP000019678">
    <property type="component" value="Unassembled WGS sequence"/>
</dbReference>
<dbReference type="Gene3D" id="2.30.42.10">
    <property type="match status" value="1"/>
</dbReference>
<dbReference type="Pfam" id="PF17820">
    <property type="entry name" value="PDZ_6"/>
    <property type="match status" value="1"/>
</dbReference>
<dbReference type="SUPFAM" id="SSF49464">
    <property type="entry name" value="Carboxypeptidase regulatory domain-like"/>
    <property type="match status" value="2"/>
</dbReference>
<dbReference type="SUPFAM" id="SSF50156">
    <property type="entry name" value="PDZ domain-like"/>
    <property type="match status" value="1"/>
</dbReference>
<protein>
    <recommendedName>
        <fullName evidence="2">PDZ domain-containing protein</fullName>
    </recommendedName>
</protein>
<dbReference type="InterPro" id="IPR036034">
    <property type="entry name" value="PDZ_sf"/>
</dbReference>
<feature type="compositionally biased region" description="Pro residues" evidence="1">
    <location>
        <begin position="1012"/>
        <end position="1030"/>
    </location>
</feature>
<dbReference type="InterPro" id="IPR041489">
    <property type="entry name" value="PDZ_6"/>
</dbReference>